<gene>
    <name evidence="2" type="ORF">R1flu_015954</name>
</gene>
<name>A0ABD1YKY9_9MARC</name>
<keyword evidence="3" id="KW-1185">Reference proteome</keyword>
<sequence length="132" mass="14839">MDDEDEDLQADQAAAEQEEVFISNEQELTPDKTPFKGLSISPLTVHEVSPLQEASKVQDIEEAKNIEIALSATPSHSFTHEAKEAKEQVSRVQTVPLHRRNTVISVVQDMEHQVEESKLRATKGNFQKVYNV</sequence>
<proteinExistence type="predicted"/>
<evidence type="ECO:0000256" key="1">
    <source>
        <dbReference type="SAM" id="MobiDB-lite"/>
    </source>
</evidence>
<evidence type="ECO:0000313" key="2">
    <source>
        <dbReference type="EMBL" id="KAL2631268.1"/>
    </source>
</evidence>
<accession>A0ABD1YKY9</accession>
<dbReference type="AlphaFoldDB" id="A0ABD1YKY9"/>
<organism evidence="2 3">
    <name type="scientific">Riccia fluitans</name>
    <dbReference type="NCBI Taxonomy" id="41844"/>
    <lineage>
        <taxon>Eukaryota</taxon>
        <taxon>Viridiplantae</taxon>
        <taxon>Streptophyta</taxon>
        <taxon>Embryophyta</taxon>
        <taxon>Marchantiophyta</taxon>
        <taxon>Marchantiopsida</taxon>
        <taxon>Marchantiidae</taxon>
        <taxon>Marchantiales</taxon>
        <taxon>Ricciaceae</taxon>
        <taxon>Riccia</taxon>
    </lineage>
</organism>
<evidence type="ECO:0000313" key="3">
    <source>
        <dbReference type="Proteomes" id="UP001605036"/>
    </source>
</evidence>
<feature type="region of interest" description="Disordered" evidence="1">
    <location>
        <begin position="1"/>
        <end position="38"/>
    </location>
</feature>
<dbReference type="Proteomes" id="UP001605036">
    <property type="component" value="Unassembled WGS sequence"/>
</dbReference>
<dbReference type="EMBL" id="JBHFFA010000004">
    <property type="protein sequence ID" value="KAL2631268.1"/>
    <property type="molecule type" value="Genomic_DNA"/>
</dbReference>
<protein>
    <submittedName>
        <fullName evidence="2">Uncharacterized protein</fullName>
    </submittedName>
</protein>
<reference evidence="2 3" key="1">
    <citation type="submission" date="2024-09" db="EMBL/GenBank/DDBJ databases">
        <title>Chromosome-scale assembly of Riccia fluitans.</title>
        <authorList>
            <person name="Paukszto L."/>
            <person name="Sawicki J."/>
            <person name="Karawczyk K."/>
            <person name="Piernik-Szablinska J."/>
            <person name="Szczecinska M."/>
            <person name="Mazdziarz M."/>
        </authorList>
    </citation>
    <scope>NUCLEOTIDE SEQUENCE [LARGE SCALE GENOMIC DNA]</scope>
    <source>
        <strain evidence="2">Rf_01</strain>
        <tissue evidence="2">Aerial parts of the thallus</tissue>
    </source>
</reference>
<comment type="caution">
    <text evidence="2">The sequence shown here is derived from an EMBL/GenBank/DDBJ whole genome shotgun (WGS) entry which is preliminary data.</text>
</comment>